<sequence>MPKLNLAALMAAATVGIVAGPALAAECPADQVLKEPRQIENAPDIGVERPVIGMVDLTGWRGQGNFYLRLRRLTVAPGGVVPTHWHDDRPSIVHIAEGEIIEHNVHCAVPIVHKAGDTTPEFGEGHGHWWENKTDKTVVLFSTDVVPFEKKEEPHM</sequence>
<dbReference type="Proteomes" id="UP000541109">
    <property type="component" value="Unassembled WGS sequence"/>
</dbReference>
<organism evidence="2 3">
    <name type="scientific">Stappia albiluteola</name>
    <dbReference type="NCBI Taxonomy" id="2758565"/>
    <lineage>
        <taxon>Bacteria</taxon>
        <taxon>Pseudomonadati</taxon>
        <taxon>Pseudomonadota</taxon>
        <taxon>Alphaproteobacteria</taxon>
        <taxon>Hyphomicrobiales</taxon>
        <taxon>Stappiaceae</taxon>
        <taxon>Stappia</taxon>
    </lineage>
</organism>
<feature type="signal peptide" evidence="1">
    <location>
        <begin position="1"/>
        <end position="24"/>
    </location>
</feature>
<reference evidence="2 3" key="1">
    <citation type="submission" date="2020-07" db="EMBL/GenBank/DDBJ databases">
        <title>Stappia sp., F7233, whole genome shotgun sequencing project.</title>
        <authorList>
            <person name="Jiang S."/>
            <person name="Liu Z.W."/>
            <person name="Du Z.J."/>
        </authorList>
    </citation>
    <scope>NUCLEOTIDE SEQUENCE [LARGE SCALE GENOMIC DNA]</scope>
    <source>
        <strain evidence="2 3">F7233</strain>
    </source>
</reference>
<protein>
    <submittedName>
        <fullName evidence="2">Cupin</fullName>
    </submittedName>
</protein>
<dbReference type="InterPro" id="IPR011051">
    <property type="entry name" value="RmlC_Cupin_sf"/>
</dbReference>
<proteinExistence type="predicted"/>
<keyword evidence="3" id="KW-1185">Reference proteome</keyword>
<dbReference type="RefSeq" id="WP_182168099.1">
    <property type="nucleotide sequence ID" value="NZ_JACFXV010000066.1"/>
</dbReference>
<evidence type="ECO:0000256" key="1">
    <source>
        <dbReference type="SAM" id="SignalP"/>
    </source>
</evidence>
<evidence type="ECO:0000313" key="2">
    <source>
        <dbReference type="EMBL" id="MBA5779278.1"/>
    </source>
</evidence>
<evidence type="ECO:0000313" key="3">
    <source>
        <dbReference type="Proteomes" id="UP000541109"/>
    </source>
</evidence>
<feature type="chain" id="PRO_5032296815" evidence="1">
    <location>
        <begin position="25"/>
        <end position="156"/>
    </location>
</feature>
<keyword evidence="1" id="KW-0732">Signal</keyword>
<dbReference type="AlphaFoldDB" id="A0A839AJS3"/>
<accession>A0A839AJS3</accession>
<dbReference type="EMBL" id="JACFXV010000066">
    <property type="protein sequence ID" value="MBA5779278.1"/>
    <property type="molecule type" value="Genomic_DNA"/>
</dbReference>
<gene>
    <name evidence="2" type="ORF">H2509_19280</name>
</gene>
<name>A0A839AJS3_9HYPH</name>
<dbReference type="InterPro" id="IPR014710">
    <property type="entry name" value="RmlC-like_jellyroll"/>
</dbReference>
<dbReference type="SUPFAM" id="SSF51182">
    <property type="entry name" value="RmlC-like cupins"/>
    <property type="match status" value="1"/>
</dbReference>
<dbReference type="Gene3D" id="2.60.120.10">
    <property type="entry name" value="Jelly Rolls"/>
    <property type="match status" value="1"/>
</dbReference>
<comment type="caution">
    <text evidence="2">The sequence shown here is derived from an EMBL/GenBank/DDBJ whole genome shotgun (WGS) entry which is preliminary data.</text>
</comment>